<dbReference type="Proteomes" id="UP001596506">
    <property type="component" value="Unassembled WGS sequence"/>
</dbReference>
<protein>
    <recommendedName>
        <fullName evidence="4">Lipoprotein</fullName>
    </recommendedName>
</protein>
<comment type="caution">
    <text evidence="2">The sequence shown here is derived from an EMBL/GenBank/DDBJ whole genome shotgun (WGS) entry which is preliminary data.</text>
</comment>
<proteinExistence type="predicted"/>
<evidence type="ECO:0000313" key="3">
    <source>
        <dbReference type="Proteomes" id="UP001596506"/>
    </source>
</evidence>
<organism evidence="2 3">
    <name type="scientific">Marinobacter aromaticivorans</name>
    <dbReference type="NCBI Taxonomy" id="1494078"/>
    <lineage>
        <taxon>Bacteria</taxon>
        <taxon>Pseudomonadati</taxon>
        <taxon>Pseudomonadota</taxon>
        <taxon>Gammaproteobacteria</taxon>
        <taxon>Pseudomonadales</taxon>
        <taxon>Marinobacteraceae</taxon>
        <taxon>Marinobacter</taxon>
    </lineage>
</organism>
<dbReference type="RefSeq" id="WP_100689541.1">
    <property type="nucleotide sequence ID" value="NZ_JBHTBD010000003.1"/>
</dbReference>
<name>A0ABW2IVL6_9GAMM</name>
<evidence type="ECO:0000313" key="2">
    <source>
        <dbReference type="EMBL" id="MFC7295259.1"/>
    </source>
</evidence>
<reference evidence="3" key="1">
    <citation type="journal article" date="2019" name="Int. J. Syst. Evol. Microbiol.">
        <title>The Global Catalogue of Microorganisms (GCM) 10K type strain sequencing project: providing services to taxonomists for standard genome sequencing and annotation.</title>
        <authorList>
            <consortium name="The Broad Institute Genomics Platform"/>
            <consortium name="The Broad Institute Genome Sequencing Center for Infectious Disease"/>
            <person name="Wu L."/>
            <person name="Ma J."/>
        </authorList>
    </citation>
    <scope>NUCLEOTIDE SEQUENCE [LARGE SCALE GENOMIC DNA]</scope>
    <source>
        <strain evidence="3">CCUG 60559</strain>
    </source>
</reference>
<dbReference type="EMBL" id="JBHTBD010000003">
    <property type="protein sequence ID" value="MFC7295259.1"/>
    <property type="molecule type" value="Genomic_DNA"/>
</dbReference>
<sequence>MINQKFLACMPLFLGISLPGCALQEKLSFGVEDPCASLQNIVADYDSGFASYRGKGSSFNAVTVFRAKEQIISGHCEIWAWANNDSAYNCSTKAPNEEVAKVIYEKSIASIGQCMGNAWTQEPETRRIRDGKAAGVATRFATQDANKPGIAVHRVDYRNDNSVYVYIGPTSRLDYF</sequence>
<gene>
    <name evidence="2" type="ORF">ACFQQA_11030</name>
</gene>
<evidence type="ECO:0008006" key="4">
    <source>
        <dbReference type="Google" id="ProtNLM"/>
    </source>
</evidence>
<accession>A0ABW2IVL6</accession>
<keyword evidence="1" id="KW-0732">Signal</keyword>
<evidence type="ECO:0000256" key="1">
    <source>
        <dbReference type="SAM" id="SignalP"/>
    </source>
</evidence>
<keyword evidence="3" id="KW-1185">Reference proteome</keyword>
<feature type="signal peptide" evidence="1">
    <location>
        <begin position="1"/>
        <end position="22"/>
    </location>
</feature>
<feature type="chain" id="PRO_5047343754" description="Lipoprotein" evidence="1">
    <location>
        <begin position="23"/>
        <end position="176"/>
    </location>
</feature>